<evidence type="ECO:0000256" key="2">
    <source>
        <dbReference type="SAM" id="MobiDB-lite"/>
    </source>
</evidence>
<dbReference type="PANTHER" id="PTHR11505">
    <property type="entry name" value="L1 TRANSPOSABLE ELEMENT-RELATED"/>
    <property type="match status" value="1"/>
</dbReference>
<evidence type="ECO:0000313" key="4">
    <source>
        <dbReference type="Proteomes" id="UP001152795"/>
    </source>
</evidence>
<comment type="caution">
    <text evidence="3">The sequence shown here is derived from an EMBL/GenBank/DDBJ whole genome shotgun (WGS) entry which is preliminary data.</text>
</comment>
<dbReference type="OrthoDB" id="7417618at2759"/>
<keyword evidence="4" id="KW-1185">Reference proteome</keyword>
<dbReference type="Proteomes" id="UP001152795">
    <property type="component" value="Unassembled WGS sequence"/>
</dbReference>
<keyword evidence="1" id="KW-0175">Coiled coil</keyword>
<sequence length="264" mass="31307">MSKSTLNASTEKAKTRSSEVYNTPNESEVKNGNQSQEIKRIDQIYDMVKSMMAKLDTLDEIKERILCVERDMGHMKDSIEFAYAELRELKEESDKSKRTNDLNAQKLRELEDSNRRLQESVIDLKARSMRDNLLFFNVNEDERENTTEKIYEILERNLEIPNARDTIKIDRSHRIGRKREGQRKPRAIVVKFNFHQDRERIRLNARKLRGTRIGIAEQFPEEIEKIRQTLYPELKKAKAQGHRVRMVRDKLYINNVEFKPSTHN</sequence>
<evidence type="ECO:0000313" key="3">
    <source>
        <dbReference type="EMBL" id="CAB3979355.1"/>
    </source>
</evidence>
<accession>A0A6S7FIC4</accession>
<feature type="region of interest" description="Disordered" evidence="2">
    <location>
        <begin position="1"/>
        <end position="35"/>
    </location>
</feature>
<dbReference type="AlphaFoldDB" id="A0A6S7FIC4"/>
<feature type="compositionally biased region" description="Polar residues" evidence="2">
    <location>
        <begin position="1"/>
        <end position="10"/>
    </location>
</feature>
<evidence type="ECO:0000256" key="1">
    <source>
        <dbReference type="SAM" id="Coils"/>
    </source>
</evidence>
<dbReference type="InterPro" id="IPR004244">
    <property type="entry name" value="Transposase_22"/>
</dbReference>
<gene>
    <name evidence="3" type="ORF">PACLA_8A066795</name>
</gene>
<proteinExistence type="predicted"/>
<feature type="coiled-coil region" evidence="1">
    <location>
        <begin position="72"/>
        <end position="127"/>
    </location>
</feature>
<dbReference type="EMBL" id="CACRXK020000189">
    <property type="protein sequence ID" value="CAB3979355.1"/>
    <property type="molecule type" value="Genomic_DNA"/>
</dbReference>
<protein>
    <submittedName>
        <fullName evidence="3">Uncharacterized protein</fullName>
    </submittedName>
</protein>
<reference evidence="3" key="1">
    <citation type="submission" date="2020-04" db="EMBL/GenBank/DDBJ databases">
        <authorList>
            <person name="Alioto T."/>
            <person name="Alioto T."/>
            <person name="Gomez Garrido J."/>
        </authorList>
    </citation>
    <scope>NUCLEOTIDE SEQUENCE</scope>
    <source>
        <strain evidence="3">A484AB</strain>
    </source>
</reference>
<dbReference type="Gene3D" id="3.30.70.1820">
    <property type="entry name" value="L1 transposable element, RRM domain"/>
    <property type="match status" value="1"/>
</dbReference>
<feature type="compositionally biased region" description="Polar residues" evidence="2">
    <location>
        <begin position="18"/>
        <end position="35"/>
    </location>
</feature>
<name>A0A6S7FIC4_PARCT</name>
<organism evidence="3 4">
    <name type="scientific">Paramuricea clavata</name>
    <name type="common">Red gorgonian</name>
    <name type="synonym">Violescent sea-whip</name>
    <dbReference type="NCBI Taxonomy" id="317549"/>
    <lineage>
        <taxon>Eukaryota</taxon>
        <taxon>Metazoa</taxon>
        <taxon>Cnidaria</taxon>
        <taxon>Anthozoa</taxon>
        <taxon>Octocorallia</taxon>
        <taxon>Malacalcyonacea</taxon>
        <taxon>Plexauridae</taxon>
        <taxon>Paramuricea</taxon>
    </lineage>
</organism>